<feature type="region of interest" description="Disordered" evidence="1">
    <location>
        <begin position="213"/>
        <end position="265"/>
    </location>
</feature>
<keyword evidence="3" id="KW-1185">Reference proteome</keyword>
<feature type="compositionally biased region" description="Basic and acidic residues" evidence="1">
    <location>
        <begin position="242"/>
        <end position="258"/>
    </location>
</feature>
<evidence type="ECO:0000313" key="3">
    <source>
        <dbReference type="Proteomes" id="UP000250235"/>
    </source>
</evidence>
<proteinExistence type="predicted"/>
<evidence type="ECO:0000256" key="1">
    <source>
        <dbReference type="SAM" id="MobiDB-lite"/>
    </source>
</evidence>
<sequence>MHYNGSHTTSSNLVATARDIRILAIHCCAPAITLQESVLFPSCYKTRYTPSRTLATSFLKRIPLVLDQHSSSTSSSDESMNYDDHDNATATFSLPAAATPDVTEALAQLQASIDQIRARDGDAKLKDILLMHLHGIEQRLTTRLDDQDRVLGALLDVRRVKELEAKVIYLDEQVAATRNALLEFSAQAQQTLNIITDQLSELVAYINRGGNDKKGEVVSRSRPKPPPDDQNRDNGNAVGGGDTDRSIVERILSADRQRQRERRIR</sequence>
<dbReference type="Proteomes" id="UP000250235">
    <property type="component" value="Unassembled WGS sequence"/>
</dbReference>
<reference evidence="2 3" key="1">
    <citation type="journal article" date="2015" name="Proc. Natl. Acad. Sci. U.S.A.">
        <title>The resurrection genome of Boea hygrometrica: A blueprint for survival of dehydration.</title>
        <authorList>
            <person name="Xiao L."/>
            <person name="Yang G."/>
            <person name="Zhang L."/>
            <person name="Yang X."/>
            <person name="Zhao S."/>
            <person name="Ji Z."/>
            <person name="Zhou Q."/>
            <person name="Hu M."/>
            <person name="Wang Y."/>
            <person name="Chen M."/>
            <person name="Xu Y."/>
            <person name="Jin H."/>
            <person name="Xiao X."/>
            <person name="Hu G."/>
            <person name="Bao F."/>
            <person name="Hu Y."/>
            <person name="Wan P."/>
            <person name="Li L."/>
            <person name="Deng X."/>
            <person name="Kuang T."/>
            <person name="Xiang C."/>
            <person name="Zhu J.K."/>
            <person name="Oliver M.J."/>
            <person name="He Y."/>
        </authorList>
    </citation>
    <scope>NUCLEOTIDE SEQUENCE [LARGE SCALE GENOMIC DNA]</scope>
    <source>
        <strain evidence="3">cv. XS01</strain>
    </source>
</reference>
<evidence type="ECO:0000313" key="2">
    <source>
        <dbReference type="EMBL" id="KZV16261.1"/>
    </source>
</evidence>
<name>A0A2Z7A4U7_9LAMI</name>
<dbReference type="AlphaFoldDB" id="A0A2Z7A4U7"/>
<protein>
    <submittedName>
        <fullName evidence="2">Myosin-2 heavy chain-like</fullName>
    </submittedName>
</protein>
<organism evidence="2 3">
    <name type="scientific">Dorcoceras hygrometricum</name>
    <dbReference type="NCBI Taxonomy" id="472368"/>
    <lineage>
        <taxon>Eukaryota</taxon>
        <taxon>Viridiplantae</taxon>
        <taxon>Streptophyta</taxon>
        <taxon>Embryophyta</taxon>
        <taxon>Tracheophyta</taxon>
        <taxon>Spermatophyta</taxon>
        <taxon>Magnoliopsida</taxon>
        <taxon>eudicotyledons</taxon>
        <taxon>Gunneridae</taxon>
        <taxon>Pentapetalae</taxon>
        <taxon>asterids</taxon>
        <taxon>lamiids</taxon>
        <taxon>Lamiales</taxon>
        <taxon>Gesneriaceae</taxon>
        <taxon>Didymocarpoideae</taxon>
        <taxon>Trichosporeae</taxon>
        <taxon>Loxocarpinae</taxon>
        <taxon>Dorcoceras</taxon>
    </lineage>
</organism>
<dbReference type="EMBL" id="KV019130">
    <property type="protein sequence ID" value="KZV16261.1"/>
    <property type="molecule type" value="Genomic_DNA"/>
</dbReference>
<feature type="compositionally biased region" description="Basic and acidic residues" evidence="1">
    <location>
        <begin position="213"/>
        <end position="232"/>
    </location>
</feature>
<gene>
    <name evidence="2" type="ORF">F511_16067</name>
</gene>
<accession>A0A2Z7A4U7</accession>